<dbReference type="Gene3D" id="6.10.250.370">
    <property type="match status" value="1"/>
</dbReference>
<organism evidence="2 3">
    <name type="scientific">Aequorivita viscosa</name>
    <dbReference type="NCBI Taxonomy" id="797419"/>
    <lineage>
        <taxon>Bacteria</taxon>
        <taxon>Pseudomonadati</taxon>
        <taxon>Bacteroidota</taxon>
        <taxon>Flavobacteriia</taxon>
        <taxon>Flavobacteriales</taxon>
        <taxon>Flavobacteriaceae</taxon>
        <taxon>Aequorivita</taxon>
    </lineage>
</organism>
<dbReference type="STRING" id="797419.SAMN05216556_104162"/>
<accession>A0A1M6BBH8</accession>
<evidence type="ECO:0000313" key="3">
    <source>
        <dbReference type="Proteomes" id="UP000184172"/>
    </source>
</evidence>
<dbReference type="OrthoDB" id="1467932at2"/>
<reference evidence="3" key="1">
    <citation type="submission" date="2016-11" db="EMBL/GenBank/DDBJ databases">
        <authorList>
            <person name="Varghese N."/>
            <person name="Submissions S."/>
        </authorList>
    </citation>
    <scope>NUCLEOTIDE SEQUENCE [LARGE SCALE GENOMIC DNA]</scope>
    <source>
        <strain evidence="3">DSM 26349</strain>
    </source>
</reference>
<keyword evidence="3" id="KW-1185">Reference proteome</keyword>
<evidence type="ECO:0008006" key="4">
    <source>
        <dbReference type="Google" id="ProtNLM"/>
    </source>
</evidence>
<gene>
    <name evidence="2" type="ORF">SAMN04487908_102159</name>
</gene>
<evidence type="ECO:0000256" key="1">
    <source>
        <dbReference type="SAM" id="Coils"/>
    </source>
</evidence>
<dbReference type="AlphaFoldDB" id="A0A1M6BBH8"/>
<dbReference type="Proteomes" id="UP000184172">
    <property type="component" value="Unassembled WGS sequence"/>
</dbReference>
<proteinExistence type="predicted"/>
<protein>
    <recommendedName>
        <fullName evidence="4">Cell division protein ZapB</fullName>
    </recommendedName>
</protein>
<evidence type="ECO:0000313" key="2">
    <source>
        <dbReference type="EMBL" id="SHI46100.1"/>
    </source>
</evidence>
<dbReference type="EMBL" id="FQYV01000002">
    <property type="protein sequence ID" value="SHI46100.1"/>
    <property type="molecule type" value="Genomic_DNA"/>
</dbReference>
<dbReference type="RefSeq" id="WP_073214540.1">
    <property type="nucleotide sequence ID" value="NZ_FNNS01000004.1"/>
</dbReference>
<sequence>MSNLTEIVDSLESSIGKLLARHEDLSSAKLQLEKEIDDLKVQKLQFEEEIAMWTEKCNSLKLANSLLGSDQHKRETKLKINALIREIDQCIVQLSE</sequence>
<name>A0A1M6BBH8_9FLAO</name>
<feature type="coiled-coil region" evidence="1">
    <location>
        <begin position="22"/>
        <end position="56"/>
    </location>
</feature>
<keyword evidence="1" id="KW-0175">Coiled coil</keyword>